<evidence type="ECO:0000256" key="5">
    <source>
        <dbReference type="SAM" id="MobiDB-lite"/>
    </source>
</evidence>
<proteinExistence type="predicted"/>
<keyword evidence="9" id="KW-1185">Reference proteome</keyword>
<feature type="region of interest" description="Disordered" evidence="5">
    <location>
        <begin position="472"/>
        <end position="496"/>
    </location>
</feature>
<evidence type="ECO:0000256" key="6">
    <source>
        <dbReference type="SAM" id="SignalP"/>
    </source>
</evidence>
<evidence type="ECO:0000313" key="9">
    <source>
        <dbReference type="Proteomes" id="UP000030647"/>
    </source>
</evidence>
<dbReference type="STRING" id="1231336.L248_1561"/>
<feature type="compositionally biased region" description="Polar residues" evidence="5">
    <location>
        <begin position="248"/>
        <end position="262"/>
    </location>
</feature>
<feature type="signal peptide" evidence="6">
    <location>
        <begin position="1"/>
        <end position="30"/>
    </location>
</feature>
<reference evidence="9" key="1">
    <citation type="journal article" date="2013" name="Genome Announc.">
        <title>Whole-Genome Sequencing of Lactobacillus shenzhenensis Strain LY-73T.</title>
        <authorList>
            <person name="Lin Z."/>
            <person name="Liu Z."/>
            <person name="Yang R."/>
            <person name="Zou Y."/>
            <person name="Wan D."/>
            <person name="Chen J."/>
            <person name="Guo M."/>
            <person name="Zhao J."/>
            <person name="Fang C."/>
            <person name="Yang R."/>
            <person name="Liu F."/>
        </authorList>
    </citation>
    <scope>NUCLEOTIDE SEQUENCE [LARGE SCALE GENOMIC DNA]</scope>
    <source>
        <strain evidence="9">LY-73</strain>
    </source>
</reference>
<keyword evidence="1" id="KW-0134">Cell wall</keyword>
<protein>
    <recommendedName>
        <fullName evidence="7">Gram-positive cocci surface proteins LPxTG domain-containing protein</fullName>
    </recommendedName>
</protein>
<accession>U4TIU2</accession>
<dbReference type="eggNOG" id="COG4932">
    <property type="taxonomic scope" value="Bacteria"/>
</dbReference>
<name>U4TIU2_9LACO</name>
<evidence type="ECO:0000256" key="2">
    <source>
        <dbReference type="ARBA" id="ARBA00022525"/>
    </source>
</evidence>
<organism evidence="8 9">
    <name type="scientific">Schleiferilactobacillus shenzhenensis LY-73</name>
    <dbReference type="NCBI Taxonomy" id="1231336"/>
    <lineage>
        <taxon>Bacteria</taxon>
        <taxon>Bacillati</taxon>
        <taxon>Bacillota</taxon>
        <taxon>Bacilli</taxon>
        <taxon>Lactobacillales</taxon>
        <taxon>Lactobacillaceae</taxon>
        <taxon>Schleiferilactobacillus</taxon>
    </lineage>
</organism>
<dbReference type="InterPro" id="IPR022263">
    <property type="entry name" value="KxYKxGKxW"/>
</dbReference>
<feature type="compositionally biased region" description="Basic and acidic residues" evidence="5">
    <location>
        <begin position="197"/>
        <end position="210"/>
    </location>
</feature>
<sequence>MVKKRYKLYKSGKRWLVAGIAFLGVGAALTDAPTVVRAASAPVAAEVTTEQKNAKSAPSAQAGQKAAAVKKTATAQTTANAQKPAPADNAKANAVPAEPAKQDTANQQNAVQAATSVQKPVAAVPTKNESPEKTSTSDQTQDAAAQKTAKQGADAQIADTQTANSVTPSKSTEDKPADAKTPSAKGQDTNSANTKTTDTKAADSAAKDTKASGAKVSDAKGPNAQSTDAKAANTKTPANQAVDDKTTDTQAANSQTDTQAPAKSTDAHQEAADATNKADADAANANATAKALADMLKKPNPSDASWLAKLNTLAKQLNDQAGDFAGTEAQTDAAVKAYQDALKKMNYQPQPNAVKDVTLGDKTETASLAAYDALVASYADQIKQEMTTLKTGTDSYAVSTGLQASQKQLQTAADTLNAKLAAVQAAADQGDTAATDAAVQAMADAKTAYDQARDAYNSDAIVFNAVKPEASKTVPKVDTNADNAAQPDPNKNPADTTYQDFLTNADTVAAQNDAYNQYQAAKTDYQQIKTDNDALADAVTNWQTAAGTYNDTVTDVNKGTASDETAAGLKTLTDHVTTAEAEVRKALADFGPANTTYQAALANYQNALTAYHQKAGQNADPAVPQEAVTGYTAPQQTSAWHQYETSVSQLTSDFDQGSATQSNLVGKNDQTMAQNLKQFTAIKSMASSLQQLQAKITQINTLATAQANAVKGWNDEIAKAKADGRWAFFYQELNKDGDALTNADYAYIDAVNGTTTPLNSYTSAPDQFGKKYTTVKAGAAVTNSADAIKKDAAKASYQALWQTFQDAVDKYNDTATAANRIDTSAFTQPGTIDNSVSDLLKSISGTNGFSQQYQNLLKVLSGLAADPDQNAAALNNLHTPGKDSTDGSELDPADTNFNIREGQNATTCIQLGNGASWATIINQGEDPEQYYGATHMYSVMDLYKDGNQNGDKDHHLSAADIKALFETDMYNSFDPSTSAPSNVTMAVRPEYTTGGKTYYLAGYGVFNETNDGAALTATNQLYTFTTDNPEQEFVENGLSLPGDTTVNSTIVFYYLPTGIDQTVIPAPDPVAAAPAKPITLPNVQLGTVNTDKLANLLGLNATTHKTDTAPVYQSGEAVTPTFNVDAGSVAQAPEIQLNDPRQAPVNPGGGSDDNNNGGGENHDGGNHDNHGGDDNGGNDHDGGNHDNHGGDDNGGNDHNGGNDDNGGGNAHDGSHASDHNADENGSRGGTLSGDGTQTAAQNIMSMLPYGTPVGAAQRADRQPGGNYRNYRTAHIQQLAALRELNGRTGRRGTLPQTGERHNASLSALGAALLSASSLFGLALKRSKHA</sequence>
<feature type="compositionally biased region" description="Low complexity" evidence="5">
    <location>
        <begin position="104"/>
        <end position="118"/>
    </location>
</feature>
<feature type="compositionally biased region" description="Basic and acidic residues" evidence="5">
    <location>
        <begin position="1212"/>
        <end position="1225"/>
    </location>
</feature>
<evidence type="ECO:0000256" key="3">
    <source>
        <dbReference type="ARBA" id="ARBA00022729"/>
    </source>
</evidence>
<feature type="compositionally biased region" description="Basic and acidic residues" evidence="5">
    <location>
        <begin position="265"/>
        <end position="280"/>
    </location>
</feature>
<feature type="compositionally biased region" description="Polar residues" evidence="5">
    <location>
        <begin position="223"/>
        <end position="239"/>
    </location>
</feature>
<feature type="region of interest" description="Disordered" evidence="5">
    <location>
        <begin position="1131"/>
        <end position="1236"/>
    </location>
</feature>
<feature type="compositionally biased region" description="Low complexity" evidence="5">
    <location>
        <begin position="134"/>
        <end position="156"/>
    </location>
</feature>
<dbReference type="HOGENOM" id="CLU_259183_0_0_9"/>
<dbReference type="NCBIfam" id="TIGR01167">
    <property type="entry name" value="LPXTG_anchor"/>
    <property type="match status" value="1"/>
</dbReference>
<gene>
    <name evidence="8" type="ORF">L248_1561</name>
</gene>
<dbReference type="Pfam" id="PF19258">
    <property type="entry name" value="KxYKxGKxW_sig"/>
    <property type="match status" value="1"/>
</dbReference>
<feature type="compositionally biased region" description="Gly residues" evidence="5">
    <location>
        <begin position="1147"/>
        <end position="1159"/>
    </location>
</feature>
<feature type="compositionally biased region" description="Low complexity" evidence="5">
    <location>
        <begin position="54"/>
        <end position="97"/>
    </location>
</feature>
<feature type="chain" id="PRO_5038871408" description="Gram-positive cocci surface proteins LPxTG domain-containing protein" evidence="6">
    <location>
        <begin position="31"/>
        <end position="1329"/>
    </location>
</feature>
<dbReference type="NCBIfam" id="TIGR03715">
    <property type="entry name" value="KxYKxGKxW"/>
    <property type="match status" value="1"/>
</dbReference>
<keyword evidence="3 6" id="KW-0732">Signal</keyword>
<dbReference type="Proteomes" id="UP000030647">
    <property type="component" value="Unassembled WGS sequence"/>
</dbReference>
<dbReference type="PROSITE" id="PS50847">
    <property type="entry name" value="GRAM_POS_ANCHORING"/>
    <property type="match status" value="1"/>
</dbReference>
<evidence type="ECO:0000256" key="4">
    <source>
        <dbReference type="ARBA" id="ARBA00023088"/>
    </source>
</evidence>
<feature type="region of interest" description="Disordered" evidence="5">
    <location>
        <begin position="49"/>
        <end position="282"/>
    </location>
</feature>
<evidence type="ECO:0000256" key="1">
    <source>
        <dbReference type="ARBA" id="ARBA00022512"/>
    </source>
</evidence>
<evidence type="ECO:0000313" key="8">
    <source>
        <dbReference type="EMBL" id="ERL64119.1"/>
    </source>
</evidence>
<dbReference type="EMBL" id="KI271604">
    <property type="protein sequence ID" value="ERL64119.1"/>
    <property type="molecule type" value="Genomic_DNA"/>
</dbReference>
<keyword evidence="4" id="KW-0572">Peptidoglycan-anchor</keyword>
<evidence type="ECO:0000259" key="7">
    <source>
        <dbReference type="PROSITE" id="PS50847"/>
    </source>
</evidence>
<feature type="compositionally biased region" description="Polar residues" evidence="5">
    <location>
        <begin position="158"/>
        <end position="170"/>
    </location>
</feature>
<dbReference type="InterPro" id="IPR019931">
    <property type="entry name" value="LPXTG_anchor"/>
</dbReference>
<keyword evidence="2" id="KW-0964">Secreted</keyword>
<feature type="compositionally biased region" description="Basic and acidic residues" evidence="5">
    <location>
        <begin position="1160"/>
        <end position="1191"/>
    </location>
</feature>
<feature type="domain" description="Gram-positive cocci surface proteins LPxTG" evidence="7">
    <location>
        <begin position="1294"/>
        <end position="1329"/>
    </location>
</feature>